<dbReference type="PANTHER" id="PTHR22779">
    <property type="entry name" value="SD17342P"/>
    <property type="match status" value="1"/>
</dbReference>
<evidence type="ECO:0000313" key="8">
    <source>
        <dbReference type="Proteomes" id="UP000092555"/>
    </source>
</evidence>
<keyword evidence="3 6" id="KW-0812">Transmembrane</keyword>
<accession>A0A1A0H5F6</accession>
<evidence type="ECO:0000256" key="3">
    <source>
        <dbReference type="ARBA" id="ARBA00022692"/>
    </source>
</evidence>
<comment type="caution">
    <text evidence="7">The sequence shown here is derived from an EMBL/GenBank/DDBJ whole genome shotgun (WGS) entry which is preliminary data.</text>
</comment>
<dbReference type="GO" id="GO:0005789">
    <property type="term" value="C:endoplasmic reticulum membrane"/>
    <property type="evidence" value="ECO:0007669"/>
    <property type="project" value="EnsemblFungi"/>
</dbReference>
<reference evidence="7 8" key="1">
    <citation type="submission" date="2016-05" db="EMBL/GenBank/DDBJ databases">
        <title>Comparative genomics of biotechnologically important yeasts.</title>
        <authorList>
            <consortium name="DOE Joint Genome Institute"/>
            <person name="Riley R."/>
            <person name="Haridas S."/>
            <person name="Wolfe K.H."/>
            <person name="Lopes M.R."/>
            <person name="Hittinger C.T."/>
            <person name="Goker M."/>
            <person name="Salamov A."/>
            <person name="Wisecaver J."/>
            <person name="Long T.M."/>
            <person name="Aerts A.L."/>
            <person name="Barry K."/>
            <person name="Choi C."/>
            <person name="Clum A."/>
            <person name="Coughlan A.Y."/>
            <person name="Deshpande S."/>
            <person name="Douglass A.P."/>
            <person name="Hanson S.J."/>
            <person name="Klenk H.-P."/>
            <person name="LaButti K."/>
            <person name="Lapidus A."/>
            <person name="Lindquist E."/>
            <person name="Lipzen A."/>
            <person name="Meier-kolthoff J.P."/>
            <person name="Ohm R.A."/>
            <person name="Otillar R.P."/>
            <person name="Pangilinan J."/>
            <person name="Peng Y."/>
            <person name="Rokas A."/>
            <person name="Rosa C.A."/>
            <person name="Scheuner C."/>
            <person name="Sibirny A.A."/>
            <person name="Slot J.C."/>
            <person name="Stielow J.B."/>
            <person name="Sun H."/>
            <person name="Kurtzman C.P."/>
            <person name="Blackwell M."/>
            <person name="Grigoriev I.V."/>
            <person name="Jeffries T.W."/>
        </authorList>
    </citation>
    <scope>NUCLEOTIDE SEQUENCE [LARGE SCALE GENOMIC DNA]</scope>
    <source>
        <strain evidence="7 8">NRRL YB-4993</strain>
    </source>
</reference>
<evidence type="ECO:0000256" key="2">
    <source>
        <dbReference type="ARBA" id="ARBA00006325"/>
    </source>
</evidence>
<evidence type="ECO:0000256" key="1">
    <source>
        <dbReference type="ARBA" id="ARBA00004141"/>
    </source>
</evidence>
<dbReference type="GeneID" id="30031015"/>
<evidence type="ECO:0000256" key="5">
    <source>
        <dbReference type="ARBA" id="ARBA00023136"/>
    </source>
</evidence>
<dbReference type="AlphaFoldDB" id="A0A1A0H5F6"/>
<keyword evidence="4 6" id="KW-1133">Transmembrane helix</keyword>
<organism evidence="7 8">
    <name type="scientific">Metschnikowia bicuspidata var. bicuspidata NRRL YB-4993</name>
    <dbReference type="NCBI Taxonomy" id="869754"/>
    <lineage>
        <taxon>Eukaryota</taxon>
        <taxon>Fungi</taxon>
        <taxon>Dikarya</taxon>
        <taxon>Ascomycota</taxon>
        <taxon>Saccharomycotina</taxon>
        <taxon>Pichiomycetes</taxon>
        <taxon>Metschnikowiaceae</taxon>
        <taxon>Metschnikowia</taxon>
    </lineage>
</organism>
<feature type="transmembrane region" description="Helical" evidence="6">
    <location>
        <begin position="76"/>
        <end position="95"/>
    </location>
</feature>
<dbReference type="GO" id="GO:0071464">
    <property type="term" value="P:cellular response to hydrostatic pressure"/>
    <property type="evidence" value="ECO:0007669"/>
    <property type="project" value="EnsemblFungi"/>
</dbReference>
<evidence type="ECO:0000256" key="6">
    <source>
        <dbReference type="SAM" id="Phobius"/>
    </source>
</evidence>
<feature type="transmembrane region" description="Helical" evidence="6">
    <location>
        <begin position="125"/>
        <end position="143"/>
    </location>
</feature>
<dbReference type="OrthoDB" id="2131401at2759"/>
<dbReference type="EMBL" id="LXTC01000007">
    <property type="protein sequence ID" value="OBA19175.1"/>
    <property type="molecule type" value="Genomic_DNA"/>
</dbReference>
<name>A0A1A0H5F6_9ASCO</name>
<proteinExistence type="inferred from homology"/>
<comment type="similarity">
    <text evidence="2">Belongs to the TMEM170 family.</text>
</comment>
<dbReference type="Pfam" id="PF10190">
    <property type="entry name" value="Tmemb_170"/>
    <property type="match status" value="1"/>
</dbReference>
<protein>
    <submittedName>
        <fullName evidence="7">Uncharacterized protein</fullName>
    </submittedName>
</protein>
<comment type="subcellular location">
    <subcellularLocation>
        <location evidence="1">Membrane</location>
        <topology evidence="1">Multi-pass membrane protein</topology>
    </subcellularLocation>
</comment>
<sequence>MVFISSLNVPLGYETPLFPGLYWALSGAPAKYLYYPHDIWVFTIYWALIFFLAAYIIVGCGCAASMALRRSRMPKLVVRTGVFAGLEPLLVAALYALMGAVQGAIAGTIIGVILAILYRAGSLTMNVWVPFCWGLAAILYHISSSYSTSLLLL</sequence>
<evidence type="ECO:0000256" key="4">
    <source>
        <dbReference type="ARBA" id="ARBA00022989"/>
    </source>
</evidence>
<dbReference type="STRING" id="869754.A0A1A0H5F6"/>
<gene>
    <name evidence="7" type="ORF">METBIDRAFT_46439</name>
</gene>
<evidence type="ECO:0000313" key="7">
    <source>
        <dbReference type="EMBL" id="OBA19175.1"/>
    </source>
</evidence>
<dbReference type="InterPro" id="IPR019334">
    <property type="entry name" value="TMEM170A/B/YPR153W-like"/>
</dbReference>
<feature type="transmembrane region" description="Helical" evidence="6">
    <location>
        <begin position="101"/>
        <end position="118"/>
    </location>
</feature>
<feature type="transmembrane region" description="Helical" evidence="6">
    <location>
        <begin position="39"/>
        <end position="64"/>
    </location>
</feature>
<keyword evidence="5 6" id="KW-0472">Membrane</keyword>
<keyword evidence="8" id="KW-1185">Reference proteome</keyword>
<dbReference type="Proteomes" id="UP000092555">
    <property type="component" value="Unassembled WGS sequence"/>
</dbReference>
<dbReference type="PANTHER" id="PTHR22779:SF6">
    <property type="entry name" value="SD17342P"/>
    <property type="match status" value="1"/>
</dbReference>
<dbReference type="RefSeq" id="XP_018709707.1">
    <property type="nucleotide sequence ID" value="XM_018858039.1"/>
</dbReference>